<evidence type="ECO:0000313" key="8">
    <source>
        <dbReference type="Proteomes" id="UP001597079"/>
    </source>
</evidence>
<dbReference type="PANTHER" id="PTHR30474:SF1">
    <property type="entry name" value="PEPTIDOGLYCAN GLYCOSYLTRANSFERASE MRDB"/>
    <property type="match status" value="1"/>
</dbReference>
<feature type="transmembrane region" description="Helical" evidence="6">
    <location>
        <begin position="362"/>
        <end position="384"/>
    </location>
</feature>
<keyword evidence="4 6" id="KW-1133">Transmembrane helix</keyword>
<evidence type="ECO:0000256" key="2">
    <source>
        <dbReference type="ARBA" id="ARBA00022692"/>
    </source>
</evidence>
<keyword evidence="8" id="KW-1185">Reference proteome</keyword>
<evidence type="ECO:0000256" key="6">
    <source>
        <dbReference type="SAM" id="Phobius"/>
    </source>
</evidence>
<dbReference type="PANTHER" id="PTHR30474">
    <property type="entry name" value="CELL CYCLE PROTEIN"/>
    <property type="match status" value="1"/>
</dbReference>
<evidence type="ECO:0000313" key="7">
    <source>
        <dbReference type="EMBL" id="MFD1677520.1"/>
    </source>
</evidence>
<feature type="transmembrane region" description="Helical" evidence="6">
    <location>
        <begin position="295"/>
        <end position="313"/>
    </location>
</feature>
<dbReference type="Pfam" id="PF01098">
    <property type="entry name" value="FTSW_RODA_SPOVE"/>
    <property type="match status" value="1"/>
</dbReference>
<dbReference type="RefSeq" id="WP_377945410.1">
    <property type="nucleotide sequence ID" value="NZ_JBHUCX010000092.1"/>
</dbReference>
<evidence type="ECO:0000256" key="5">
    <source>
        <dbReference type="ARBA" id="ARBA00023136"/>
    </source>
</evidence>
<comment type="caution">
    <text evidence="7">The sequence shown here is derived from an EMBL/GenBank/DDBJ whole genome shotgun (WGS) entry which is preliminary data.</text>
</comment>
<dbReference type="InterPro" id="IPR001182">
    <property type="entry name" value="FtsW/RodA"/>
</dbReference>
<evidence type="ECO:0000256" key="1">
    <source>
        <dbReference type="ARBA" id="ARBA00004141"/>
    </source>
</evidence>
<organism evidence="7 8">
    <name type="scientific">Alicyclobacillus fodiniaquatilis</name>
    <dbReference type="NCBI Taxonomy" id="1661150"/>
    <lineage>
        <taxon>Bacteria</taxon>
        <taxon>Bacillati</taxon>
        <taxon>Bacillota</taxon>
        <taxon>Bacilli</taxon>
        <taxon>Bacillales</taxon>
        <taxon>Alicyclobacillaceae</taxon>
        <taxon>Alicyclobacillus</taxon>
    </lineage>
</organism>
<reference evidence="8" key="1">
    <citation type="journal article" date="2019" name="Int. J. Syst. Evol. Microbiol.">
        <title>The Global Catalogue of Microorganisms (GCM) 10K type strain sequencing project: providing services to taxonomists for standard genome sequencing and annotation.</title>
        <authorList>
            <consortium name="The Broad Institute Genomics Platform"/>
            <consortium name="The Broad Institute Genome Sequencing Center for Infectious Disease"/>
            <person name="Wu L."/>
            <person name="Ma J."/>
        </authorList>
    </citation>
    <scope>NUCLEOTIDE SEQUENCE [LARGE SCALE GENOMIC DNA]</scope>
    <source>
        <strain evidence="8">CGMCC 1.12286</strain>
    </source>
</reference>
<keyword evidence="2 6" id="KW-0812">Transmembrane</keyword>
<sequence>METLRRNIRDLDFTTFGVLLLLAVCGTVAVDAASSGPHHIGVPSHIMTKQIGYEVFGWLMMFAATLFDYRLLRRVRWWVYGASILGLLAVFGATPVNGAHSWINLGVTTFQPSELAKVTMILLIAAFMAGVDESEVPDYRLRSVWPIAPMFVVPFALTFKEPALGQALVMLAIVMTMYTVFAKKSHFIVVMFVVVVVVVGFTVLATMFPVQSTDFINNVLVKHHILKSYQSDRITTWLDPNWDTNNTGYNVHMAQITIGSGEVFGQGFLNGIGSKGGWVPNQWTDYIYSAVGEEFGFVGSAVLILLFLVLIYRLIKVARSAGDRFGMYIVIGIIGMFSFQVFENIGMDMYLSPSTGIALPFITYGGTSLVIDYIAVGVALSVGLRRRKMRFDNAL</sequence>
<feature type="transmembrane region" description="Helical" evidence="6">
    <location>
        <begin position="188"/>
        <end position="210"/>
    </location>
</feature>
<keyword evidence="3" id="KW-0133">Cell shape</keyword>
<protein>
    <submittedName>
        <fullName evidence="7">FtsW/RodA/SpoVE family cell cycle protein</fullName>
    </submittedName>
</protein>
<accession>A0ABW4JNW1</accession>
<evidence type="ECO:0000256" key="4">
    <source>
        <dbReference type="ARBA" id="ARBA00022989"/>
    </source>
</evidence>
<name>A0ABW4JNW1_9BACL</name>
<comment type="subcellular location">
    <subcellularLocation>
        <location evidence="1">Membrane</location>
        <topology evidence="1">Multi-pass membrane protein</topology>
    </subcellularLocation>
</comment>
<evidence type="ECO:0000256" key="3">
    <source>
        <dbReference type="ARBA" id="ARBA00022960"/>
    </source>
</evidence>
<proteinExistence type="predicted"/>
<gene>
    <name evidence="7" type="ORF">ACFSB2_22935</name>
</gene>
<feature type="transmembrane region" description="Helical" evidence="6">
    <location>
        <begin position="163"/>
        <end position="181"/>
    </location>
</feature>
<dbReference type="Proteomes" id="UP001597079">
    <property type="component" value="Unassembled WGS sequence"/>
</dbReference>
<feature type="transmembrane region" description="Helical" evidence="6">
    <location>
        <begin position="325"/>
        <end position="342"/>
    </location>
</feature>
<dbReference type="EMBL" id="JBHUCX010000092">
    <property type="protein sequence ID" value="MFD1677520.1"/>
    <property type="molecule type" value="Genomic_DNA"/>
</dbReference>
<feature type="transmembrane region" description="Helical" evidence="6">
    <location>
        <begin position="56"/>
        <end position="72"/>
    </location>
</feature>
<feature type="transmembrane region" description="Helical" evidence="6">
    <location>
        <begin position="77"/>
        <end position="95"/>
    </location>
</feature>
<keyword evidence="5 6" id="KW-0472">Membrane</keyword>